<feature type="chain" id="PRO_5003629005" description="Ice-binding protein C-terminal domain-containing protein" evidence="1">
    <location>
        <begin position="26"/>
        <end position="279"/>
    </location>
</feature>
<organism evidence="3 4">
    <name type="scientific">Rubrivivax gelatinosus (strain NBRC 100245 / IL144)</name>
    <dbReference type="NCBI Taxonomy" id="983917"/>
    <lineage>
        <taxon>Bacteria</taxon>
        <taxon>Pseudomonadati</taxon>
        <taxon>Pseudomonadota</taxon>
        <taxon>Betaproteobacteria</taxon>
        <taxon>Burkholderiales</taxon>
        <taxon>Sphaerotilaceae</taxon>
        <taxon>Rubrivivax</taxon>
    </lineage>
</organism>
<reference evidence="3 4" key="1">
    <citation type="journal article" date="2012" name="J. Bacteriol.">
        <title>Complete genome sequence of phototrophic betaproteobacterium Rubrivivax gelatinosus IL144.</title>
        <authorList>
            <person name="Nagashima S."/>
            <person name="Kamimura A."/>
            <person name="Shimizu T."/>
            <person name="Nakamura-isaki S."/>
            <person name="Aono E."/>
            <person name="Sakamoto K."/>
            <person name="Ichikawa N."/>
            <person name="Nakazawa H."/>
            <person name="Sekine M."/>
            <person name="Yamazaki S."/>
            <person name="Fujita N."/>
            <person name="Shimada K."/>
            <person name="Hanada S."/>
            <person name="Nagashima K.V.P."/>
        </authorList>
    </citation>
    <scope>NUCLEOTIDE SEQUENCE [LARGE SCALE GENOMIC DNA]</scope>
    <source>
        <strain evidence="4">NBRC 100245 / IL144</strain>
    </source>
</reference>
<dbReference type="HOGENOM" id="CLU_989606_0_0_4"/>
<dbReference type="RefSeq" id="WP_014426587.1">
    <property type="nucleotide sequence ID" value="NC_017075.1"/>
</dbReference>
<evidence type="ECO:0000313" key="4">
    <source>
        <dbReference type="Proteomes" id="UP000007883"/>
    </source>
</evidence>
<dbReference type="NCBIfam" id="TIGR02595">
    <property type="entry name" value="PEP_CTERM"/>
    <property type="match status" value="1"/>
</dbReference>
<dbReference type="NCBIfam" id="NF033554">
    <property type="entry name" value="floc_PepA"/>
    <property type="match status" value="1"/>
</dbReference>
<dbReference type="Proteomes" id="UP000007883">
    <property type="component" value="Chromosome"/>
</dbReference>
<dbReference type="AlphaFoldDB" id="I0HL24"/>
<accession>I0HL24</accession>
<feature type="signal peptide" evidence="1">
    <location>
        <begin position="1"/>
        <end position="25"/>
    </location>
</feature>
<evidence type="ECO:0000256" key="1">
    <source>
        <dbReference type="SAM" id="SignalP"/>
    </source>
</evidence>
<dbReference type="InterPro" id="IPR013424">
    <property type="entry name" value="Ice-binding_C"/>
</dbReference>
<feature type="domain" description="Ice-binding protein C-terminal" evidence="2">
    <location>
        <begin position="252"/>
        <end position="274"/>
    </location>
</feature>
<proteinExistence type="predicted"/>
<gene>
    <name evidence="3" type="ordered locus">RGE_03660</name>
</gene>
<dbReference type="KEGG" id="rge:RGE_03660"/>
<dbReference type="Pfam" id="PF07589">
    <property type="entry name" value="PEP-CTERM"/>
    <property type="match status" value="1"/>
</dbReference>
<protein>
    <recommendedName>
        <fullName evidence="2">Ice-binding protein C-terminal domain-containing protein</fullName>
    </recommendedName>
</protein>
<dbReference type="EMBL" id="AP012320">
    <property type="protein sequence ID" value="BAL93711.1"/>
    <property type="molecule type" value="Genomic_DNA"/>
</dbReference>
<dbReference type="eggNOG" id="ENOG5033A5T">
    <property type="taxonomic scope" value="Bacteria"/>
</dbReference>
<name>I0HL24_RUBGI</name>
<keyword evidence="1" id="KW-0732">Signal</keyword>
<evidence type="ECO:0000313" key="3">
    <source>
        <dbReference type="EMBL" id="BAL93711.1"/>
    </source>
</evidence>
<evidence type="ECO:0000259" key="2">
    <source>
        <dbReference type="Pfam" id="PF07589"/>
    </source>
</evidence>
<keyword evidence="4" id="KW-1185">Reference proteome</keyword>
<sequence length="279" mass="28512">MKHIKTLAAALSALGMLAVAAPSQAAPSLTFTDNGTTYTVDPFGGFDWQSNATAISTTPVFDGATVSTTTYLASAEAIKLAGGPSWAGSGLGSNYEFTIKATILEKQTCNAWSGAVGTSTCLNATFTAVGGSFAIYFDQNVNASLTTGTGFLDGTLIISGNILPGLAGGFFVTGTNAGTGVFNFAADVDFTNVDSTKDAYFNPALDTSNAVATLQIGGNTTDWTPPTTWVDGGGIPTNPLIFQADGNQTFQAVPEPASLALVGLALAGLGYSRRRRNQA</sequence>
<dbReference type="PATRIC" id="fig|983917.3.peg.360"/>
<dbReference type="STRING" id="983917.RGE_03660"/>